<comment type="caution">
    <text evidence="4">The sequence shown here is derived from an EMBL/GenBank/DDBJ whole genome shotgun (WGS) entry which is preliminary data.</text>
</comment>
<accession>A0A8H5BZM5</accession>
<feature type="compositionally biased region" description="Pro residues" evidence="2">
    <location>
        <begin position="131"/>
        <end position="147"/>
    </location>
</feature>
<sequence>MISPIVLVPTVQFIRVSFEFFSLDPLLQLLSDCLMCQESSLQQKNSSFKWTSHLWEPFPSEPQTPARVTQIALILLLAIPSPSSTSSPLSFDPPALPSGSLDAHLAHLEQASQSQNKQLAEILAALNCQNPPDPQPSQPPSHYPTHPPSSTSSFTTSSHHSSGASHAKMSPPGIFDMHFEDDITKIMWALSYFQTGCAATYHQSLIDHGHLLLGYLGMTSVDKYVDNLHALITMAGLNVKPVLYSMTSNDPTIKAQLEDTKHPALEKVAEAEACPQEWDVMAWYALAKRFDKHEQEDAIFCGAQRSMPPDPPRPSFPSHAQPQGCSLFPIQFPVPAPAPAPISCAPAPAQAPLPQDIPMEVDASRQRFLACRTCHTCGKTGHFSATCPDCQCEHVHFMDMSIDDWQEITEAYAAFQDFQATPVNEPAQEDFGKDQE</sequence>
<proteinExistence type="predicted"/>
<keyword evidence="5" id="KW-1185">Reference proteome</keyword>
<evidence type="ECO:0000259" key="3">
    <source>
        <dbReference type="PROSITE" id="PS50158"/>
    </source>
</evidence>
<keyword evidence="1" id="KW-0862">Zinc</keyword>
<evidence type="ECO:0000313" key="4">
    <source>
        <dbReference type="EMBL" id="KAF5332400.1"/>
    </source>
</evidence>
<dbReference type="AlphaFoldDB" id="A0A8H5BZM5"/>
<keyword evidence="1" id="KW-0479">Metal-binding</keyword>
<keyword evidence="1" id="KW-0863">Zinc-finger</keyword>
<gene>
    <name evidence="4" type="ORF">D9758_018459</name>
</gene>
<organism evidence="4 5">
    <name type="scientific">Tetrapyrgos nigripes</name>
    <dbReference type="NCBI Taxonomy" id="182062"/>
    <lineage>
        <taxon>Eukaryota</taxon>
        <taxon>Fungi</taxon>
        <taxon>Dikarya</taxon>
        <taxon>Basidiomycota</taxon>
        <taxon>Agaricomycotina</taxon>
        <taxon>Agaricomycetes</taxon>
        <taxon>Agaricomycetidae</taxon>
        <taxon>Agaricales</taxon>
        <taxon>Marasmiineae</taxon>
        <taxon>Marasmiaceae</taxon>
        <taxon>Tetrapyrgos</taxon>
    </lineage>
</organism>
<dbReference type="InterPro" id="IPR001878">
    <property type="entry name" value="Znf_CCHC"/>
</dbReference>
<dbReference type="EMBL" id="JAACJM010000304">
    <property type="protein sequence ID" value="KAF5332400.1"/>
    <property type="molecule type" value="Genomic_DNA"/>
</dbReference>
<dbReference type="SMART" id="SM00343">
    <property type="entry name" value="ZnF_C2HC"/>
    <property type="match status" value="1"/>
</dbReference>
<dbReference type="Proteomes" id="UP000559256">
    <property type="component" value="Unassembled WGS sequence"/>
</dbReference>
<dbReference type="Pfam" id="PF00098">
    <property type="entry name" value="zf-CCHC"/>
    <property type="match status" value="1"/>
</dbReference>
<feature type="domain" description="CCHC-type" evidence="3">
    <location>
        <begin position="374"/>
        <end position="389"/>
    </location>
</feature>
<dbReference type="PROSITE" id="PS50158">
    <property type="entry name" value="ZF_CCHC"/>
    <property type="match status" value="1"/>
</dbReference>
<dbReference type="GO" id="GO:0008270">
    <property type="term" value="F:zinc ion binding"/>
    <property type="evidence" value="ECO:0007669"/>
    <property type="project" value="UniProtKB-KW"/>
</dbReference>
<reference evidence="4 5" key="1">
    <citation type="journal article" date="2020" name="ISME J.">
        <title>Uncovering the hidden diversity of litter-decomposition mechanisms in mushroom-forming fungi.</title>
        <authorList>
            <person name="Floudas D."/>
            <person name="Bentzer J."/>
            <person name="Ahren D."/>
            <person name="Johansson T."/>
            <person name="Persson P."/>
            <person name="Tunlid A."/>
        </authorList>
    </citation>
    <scope>NUCLEOTIDE SEQUENCE [LARGE SCALE GENOMIC DNA]</scope>
    <source>
        <strain evidence="4 5">CBS 291.85</strain>
    </source>
</reference>
<protein>
    <recommendedName>
        <fullName evidence="3">CCHC-type domain-containing protein</fullName>
    </recommendedName>
</protein>
<evidence type="ECO:0000256" key="2">
    <source>
        <dbReference type="SAM" id="MobiDB-lite"/>
    </source>
</evidence>
<evidence type="ECO:0000256" key="1">
    <source>
        <dbReference type="PROSITE-ProRule" id="PRU00047"/>
    </source>
</evidence>
<dbReference type="OrthoDB" id="3341476at2759"/>
<feature type="compositionally biased region" description="Low complexity" evidence="2">
    <location>
        <begin position="148"/>
        <end position="162"/>
    </location>
</feature>
<evidence type="ECO:0000313" key="5">
    <source>
        <dbReference type="Proteomes" id="UP000559256"/>
    </source>
</evidence>
<name>A0A8H5BZM5_9AGAR</name>
<dbReference type="GO" id="GO:0003676">
    <property type="term" value="F:nucleic acid binding"/>
    <property type="evidence" value="ECO:0007669"/>
    <property type="project" value="InterPro"/>
</dbReference>
<feature type="region of interest" description="Disordered" evidence="2">
    <location>
        <begin position="127"/>
        <end position="169"/>
    </location>
</feature>